<dbReference type="GO" id="GO:0008113">
    <property type="term" value="F:peptide-methionine (S)-S-oxide reductase activity"/>
    <property type="evidence" value="ECO:0007669"/>
    <property type="project" value="UniProtKB-EC"/>
</dbReference>
<evidence type="ECO:0000256" key="1">
    <source>
        <dbReference type="ARBA" id="ARBA00005591"/>
    </source>
</evidence>
<evidence type="ECO:0000259" key="6">
    <source>
        <dbReference type="Pfam" id="PF01625"/>
    </source>
</evidence>
<dbReference type="AlphaFoldDB" id="A0A433QKA7"/>
<gene>
    <name evidence="7" type="ORF">BC938DRAFT_479731</name>
</gene>
<evidence type="ECO:0000256" key="3">
    <source>
        <dbReference type="ARBA" id="ARBA00023002"/>
    </source>
</evidence>
<dbReference type="Proteomes" id="UP000274822">
    <property type="component" value="Unassembled WGS sequence"/>
</dbReference>
<dbReference type="PANTHER" id="PTHR43774">
    <property type="entry name" value="PEPTIDE METHIONINE SULFOXIDE REDUCTASE"/>
    <property type="match status" value="1"/>
</dbReference>
<dbReference type="PANTHER" id="PTHR43774:SF1">
    <property type="entry name" value="PEPTIDE METHIONINE SULFOXIDE REDUCTASE MSRA 2"/>
    <property type="match status" value="1"/>
</dbReference>
<dbReference type="Pfam" id="PF01625">
    <property type="entry name" value="PMSR"/>
    <property type="match status" value="2"/>
</dbReference>
<evidence type="ECO:0000313" key="7">
    <source>
        <dbReference type="EMBL" id="RUS30196.1"/>
    </source>
</evidence>
<reference evidence="7 8" key="1">
    <citation type="journal article" date="2018" name="New Phytol.">
        <title>Phylogenomics of Endogonaceae and evolution of mycorrhizas within Mucoromycota.</title>
        <authorList>
            <person name="Chang Y."/>
            <person name="Desiro A."/>
            <person name="Na H."/>
            <person name="Sandor L."/>
            <person name="Lipzen A."/>
            <person name="Clum A."/>
            <person name="Barry K."/>
            <person name="Grigoriev I.V."/>
            <person name="Martin F.M."/>
            <person name="Stajich J.E."/>
            <person name="Smith M.E."/>
            <person name="Bonito G."/>
            <person name="Spatafora J.W."/>
        </authorList>
    </citation>
    <scope>NUCLEOTIDE SEQUENCE [LARGE SCALE GENOMIC DNA]</scope>
    <source>
        <strain evidence="7 8">AD002</strain>
    </source>
</reference>
<keyword evidence="5" id="KW-1133">Transmembrane helix</keyword>
<feature type="transmembrane region" description="Helical" evidence="5">
    <location>
        <begin position="85"/>
        <end position="106"/>
    </location>
</feature>
<evidence type="ECO:0000256" key="4">
    <source>
        <dbReference type="ARBA" id="ARBA00030643"/>
    </source>
</evidence>
<dbReference type="InterPro" id="IPR036509">
    <property type="entry name" value="Met_Sox_Rdtase_MsrA_sf"/>
</dbReference>
<comment type="caution">
    <text evidence="7">The sequence shown here is derived from an EMBL/GenBank/DDBJ whole genome shotgun (WGS) entry which is preliminary data.</text>
</comment>
<dbReference type="NCBIfam" id="TIGR00401">
    <property type="entry name" value="msrA"/>
    <property type="match status" value="1"/>
</dbReference>
<evidence type="ECO:0000313" key="8">
    <source>
        <dbReference type="Proteomes" id="UP000274822"/>
    </source>
</evidence>
<dbReference type="EMBL" id="RBNJ01004161">
    <property type="protein sequence ID" value="RUS30196.1"/>
    <property type="molecule type" value="Genomic_DNA"/>
</dbReference>
<keyword evidence="8" id="KW-1185">Reference proteome</keyword>
<dbReference type="InterPro" id="IPR002569">
    <property type="entry name" value="Met_Sox_Rdtase_MsrA_dom"/>
</dbReference>
<evidence type="ECO:0000256" key="2">
    <source>
        <dbReference type="ARBA" id="ARBA00012502"/>
    </source>
</evidence>
<evidence type="ECO:0000256" key="5">
    <source>
        <dbReference type="SAM" id="Phobius"/>
    </source>
</evidence>
<feature type="domain" description="Peptide methionine sulphoxide reductase MsrA" evidence="6">
    <location>
        <begin position="114"/>
        <end position="226"/>
    </location>
</feature>
<feature type="domain" description="Peptide methionine sulphoxide reductase MsrA" evidence="6">
    <location>
        <begin position="38"/>
        <end position="83"/>
    </location>
</feature>
<name>A0A433QKA7_9FUNG</name>
<dbReference type="SUPFAM" id="SSF55068">
    <property type="entry name" value="Peptide methionine sulfoxide reductase"/>
    <property type="match status" value="2"/>
</dbReference>
<keyword evidence="5" id="KW-0472">Membrane</keyword>
<dbReference type="EC" id="1.8.4.11" evidence="2"/>
<comment type="similarity">
    <text evidence="1">Belongs to the MsrA Met sulfoxide reductase family.</text>
</comment>
<sequence>MLLLSTTTRLSAVTAHLFPTLNLRNNRFLSTMVNTIEKATFAAGCFWGVEKVFFKHFKQFGIETRVGYTGGKPDAKNPTYRQVRYLIPLAFILCWLHISLSIPRLYVRTFAMKQQVCNGIGNHAEALEIKFSPEKVSYEALVEFFYRMHDPTTVNKQGPDEGPQYRSAIFYHSVAQREIAERVTAEVQEAHYKGKPIVTTIVEGDVFYDAEDYHQQYLEKNPHGYEVSLWVVVMSYCVIG</sequence>
<protein>
    <recommendedName>
        <fullName evidence="2">peptide-methionine (S)-S-oxide reductase</fullName>
        <ecNumber evidence="2">1.8.4.11</ecNumber>
    </recommendedName>
    <alternativeName>
        <fullName evidence="4">Peptide-methionine (S)-S-oxide reductase</fullName>
    </alternativeName>
</protein>
<proteinExistence type="inferred from homology"/>
<dbReference type="Gene3D" id="3.30.1060.10">
    <property type="entry name" value="Peptide methionine sulphoxide reductase MsrA"/>
    <property type="match status" value="2"/>
</dbReference>
<accession>A0A433QKA7</accession>
<dbReference type="HAMAP" id="MF_01401">
    <property type="entry name" value="MsrA"/>
    <property type="match status" value="1"/>
</dbReference>
<organism evidence="7 8">
    <name type="scientific">Jimgerdemannia flammicorona</name>
    <dbReference type="NCBI Taxonomy" id="994334"/>
    <lineage>
        <taxon>Eukaryota</taxon>
        <taxon>Fungi</taxon>
        <taxon>Fungi incertae sedis</taxon>
        <taxon>Mucoromycota</taxon>
        <taxon>Mucoromycotina</taxon>
        <taxon>Endogonomycetes</taxon>
        <taxon>Endogonales</taxon>
        <taxon>Endogonaceae</taxon>
        <taxon>Jimgerdemannia</taxon>
    </lineage>
</organism>
<keyword evidence="5" id="KW-0812">Transmembrane</keyword>
<keyword evidence="3" id="KW-0560">Oxidoreductase</keyword>